<evidence type="ECO:0000313" key="2">
    <source>
        <dbReference type="Proteomes" id="UP000036681"/>
    </source>
</evidence>
<feature type="region of interest" description="Disordered" evidence="1">
    <location>
        <begin position="50"/>
        <end position="78"/>
    </location>
</feature>
<dbReference type="AlphaFoldDB" id="A0A0M3I975"/>
<accession>A0A0M3I975</accession>
<evidence type="ECO:0000256" key="1">
    <source>
        <dbReference type="SAM" id="MobiDB-lite"/>
    </source>
</evidence>
<organism evidence="2 3">
    <name type="scientific">Ascaris lumbricoides</name>
    <name type="common">Giant roundworm</name>
    <dbReference type="NCBI Taxonomy" id="6252"/>
    <lineage>
        <taxon>Eukaryota</taxon>
        <taxon>Metazoa</taxon>
        <taxon>Ecdysozoa</taxon>
        <taxon>Nematoda</taxon>
        <taxon>Chromadorea</taxon>
        <taxon>Rhabditida</taxon>
        <taxon>Spirurina</taxon>
        <taxon>Ascaridomorpha</taxon>
        <taxon>Ascaridoidea</taxon>
        <taxon>Ascarididae</taxon>
        <taxon>Ascaris</taxon>
    </lineage>
</organism>
<evidence type="ECO:0000313" key="3">
    <source>
        <dbReference type="WBParaSite" id="ALUE_0001397301-mRNA-1"/>
    </source>
</evidence>
<dbReference type="Proteomes" id="UP000036681">
    <property type="component" value="Unplaced"/>
</dbReference>
<name>A0A0M3I975_ASCLU</name>
<feature type="compositionally biased region" description="Basic and acidic residues" evidence="1">
    <location>
        <begin position="59"/>
        <end position="74"/>
    </location>
</feature>
<keyword evidence="2" id="KW-1185">Reference proteome</keyword>
<proteinExistence type="predicted"/>
<protein>
    <submittedName>
        <fullName evidence="3">Uncharacterized protein</fullName>
    </submittedName>
</protein>
<dbReference type="WBParaSite" id="ALUE_0001397301-mRNA-1">
    <property type="protein sequence ID" value="ALUE_0001397301-mRNA-1"/>
    <property type="gene ID" value="ALUE_0001397301"/>
</dbReference>
<reference evidence="3" key="1">
    <citation type="submission" date="2017-02" db="UniProtKB">
        <authorList>
            <consortium name="WormBaseParasite"/>
        </authorList>
    </citation>
    <scope>IDENTIFICATION</scope>
</reference>
<sequence>MSQRELDDRKSFRKLDEECERFLFIVIGICAKLLLKKFIDGRIIAKQSAMSKTTNILQGEREREQPEREDDKKKDRTYKKRCTDEMEEKFVLNSAKFLEHKSIRLSLKFPYRFALAVSDRPFVAPRIYRLSLLPHCGSILPTL</sequence>